<sequence length="137" mass="14768">MKTLTDAMKDMLATQTPIQATVTEGGIPNLGPKRSLRVYDDHTLIFNENTGGQTLANLRNGSRIAVAVIDGEKLDGYRFLGTPEIFDKGAPFDNAVEFAGKNGMKTPKFAILVHIDEIFSLRSGPDAGKKMDELGAA</sequence>
<reference evidence="2 3" key="2">
    <citation type="submission" date="2019-01" db="EMBL/GenBank/DDBJ databases">
        <authorList>
            <person name="Li Y."/>
        </authorList>
    </citation>
    <scope>NUCLEOTIDE SEQUENCE [LARGE SCALE GENOMIC DNA]</scope>
    <source>
        <strain evidence="2 3">SK2B-1</strain>
    </source>
</reference>
<dbReference type="Proteomes" id="UP000284476">
    <property type="component" value="Unassembled WGS sequence"/>
</dbReference>
<gene>
    <name evidence="2" type="ORF">D2T30_18970</name>
</gene>
<dbReference type="Gene3D" id="2.30.110.10">
    <property type="entry name" value="Electron Transport, Fmn-binding Protein, Chain A"/>
    <property type="match status" value="1"/>
</dbReference>
<reference evidence="2 3" key="1">
    <citation type="submission" date="2019-01" db="EMBL/GenBank/DDBJ databases">
        <title>Sinorhodobacter populi sp. nov. isolated from the symptomatic bark tissue of Populus euramericana canker.</title>
        <authorList>
            <person name="Xu G."/>
        </authorList>
    </citation>
    <scope>NUCLEOTIDE SEQUENCE [LARGE SCALE GENOMIC DNA]</scope>
    <source>
        <strain evidence="2 3">SK2B-1</strain>
    </source>
</reference>
<dbReference type="AlphaFoldDB" id="A0A443JAR7"/>
<organism evidence="2 3">
    <name type="scientific">Paenirhodobacter populi</name>
    <dbReference type="NCBI Taxonomy" id="2306993"/>
    <lineage>
        <taxon>Bacteria</taxon>
        <taxon>Pseudomonadati</taxon>
        <taxon>Pseudomonadota</taxon>
        <taxon>Alphaproteobacteria</taxon>
        <taxon>Rhodobacterales</taxon>
        <taxon>Rhodobacter group</taxon>
        <taxon>Paenirhodobacter</taxon>
    </lineage>
</organism>
<protein>
    <submittedName>
        <fullName evidence="2">Pyridoxamine 5'-phosphate oxidase</fullName>
    </submittedName>
</protein>
<dbReference type="PANTHER" id="PTHR40660:SF1">
    <property type="entry name" value="5'-PHOSPHATE OXIDASE PUTATIVE DOMAIN-CONTAINING PROTEIN-RELATED"/>
    <property type="match status" value="1"/>
</dbReference>
<dbReference type="RefSeq" id="WP_128186496.1">
    <property type="nucleotide sequence ID" value="NZ_JBHRSO010000027.1"/>
</dbReference>
<dbReference type="InterPro" id="IPR012349">
    <property type="entry name" value="Split_barrel_FMN-bd"/>
</dbReference>
<dbReference type="Pfam" id="PF01243">
    <property type="entry name" value="PNPOx_N"/>
    <property type="match status" value="1"/>
</dbReference>
<dbReference type="PANTHER" id="PTHR40660">
    <property type="entry name" value="5'-PHOSPHATE OXIDASE PUTATIVE DOMAIN-CONTAINING PROTEIN-RELATED"/>
    <property type="match status" value="1"/>
</dbReference>
<dbReference type="EMBL" id="SAUZ01000027">
    <property type="protein sequence ID" value="RWR17489.1"/>
    <property type="molecule type" value="Genomic_DNA"/>
</dbReference>
<comment type="caution">
    <text evidence="2">The sequence shown here is derived from an EMBL/GenBank/DDBJ whole genome shotgun (WGS) entry which is preliminary data.</text>
</comment>
<proteinExistence type="predicted"/>
<evidence type="ECO:0000313" key="3">
    <source>
        <dbReference type="Proteomes" id="UP000284476"/>
    </source>
</evidence>
<dbReference type="SUPFAM" id="SSF50475">
    <property type="entry name" value="FMN-binding split barrel"/>
    <property type="match status" value="1"/>
</dbReference>
<evidence type="ECO:0000259" key="1">
    <source>
        <dbReference type="Pfam" id="PF01243"/>
    </source>
</evidence>
<feature type="domain" description="Pyridoxamine 5'-phosphate oxidase N-terminal" evidence="1">
    <location>
        <begin position="4"/>
        <end position="95"/>
    </location>
</feature>
<accession>A0A443JAR7</accession>
<name>A0A443JAR7_9RHOB</name>
<dbReference type="InterPro" id="IPR011576">
    <property type="entry name" value="Pyridox_Oxase_N"/>
</dbReference>
<evidence type="ECO:0000313" key="2">
    <source>
        <dbReference type="EMBL" id="RWR17489.1"/>
    </source>
</evidence>